<gene>
    <name evidence="1" type="ORF">Cch02nite_18700</name>
</gene>
<comment type="caution">
    <text evidence="1">The sequence shown here is derived from an EMBL/GenBank/DDBJ whole genome shotgun (WGS) entry which is preliminary data.</text>
</comment>
<dbReference type="AlphaFoldDB" id="A0A8J3JWK3"/>
<dbReference type="RefSeq" id="WP_170213157.1">
    <property type="nucleotide sequence ID" value="NZ_BAAALB010000002.1"/>
</dbReference>
<sequence length="50" mass="5027">MESSIRELLLVMLLALIGVGVAGAVVLAPWHAAQAGIVVEVHPPAAPMAG</sequence>
<organism evidence="1 2">
    <name type="scientific">Catellatospora chokoriensis</name>
    <dbReference type="NCBI Taxonomy" id="310353"/>
    <lineage>
        <taxon>Bacteria</taxon>
        <taxon>Bacillati</taxon>
        <taxon>Actinomycetota</taxon>
        <taxon>Actinomycetes</taxon>
        <taxon>Micromonosporales</taxon>
        <taxon>Micromonosporaceae</taxon>
        <taxon>Catellatospora</taxon>
    </lineage>
</organism>
<protein>
    <submittedName>
        <fullName evidence="1">Uncharacterized protein</fullName>
    </submittedName>
</protein>
<evidence type="ECO:0000313" key="1">
    <source>
        <dbReference type="EMBL" id="GIF88426.1"/>
    </source>
</evidence>
<dbReference type="EMBL" id="BONG01000008">
    <property type="protein sequence ID" value="GIF88426.1"/>
    <property type="molecule type" value="Genomic_DNA"/>
</dbReference>
<reference evidence="1 2" key="1">
    <citation type="submission" date="2021-01" db="EMBL/GenBank/DDBJ databases">
        <title>Whole genome shotgun sequence of Catellatospora chokoriensis NBRC 107358.</title>
        <authorList>
            <person name="Komaki H."/>
            <person name="Tamura T."/>
        </authorList>
    </citation>
    <scope>NUCLEOTIDE SEQUENCE [LARGE SCALE GENOMIC DNA]</scope>
    <source>
        <strain evidence="1 2">NBRC 107358</strain>
    </source>
</reference>
<accession>A0A8J3JWK3</accession>
<name>A0A8J3JWK3_9ACTN</name>
<dbReference type="Proteomes" id="UP000619293">
    <property type="component" value="Unassembled WGS sequence"/>
</dbReference>
<proteinExistence type="predicted"/>
<keyword evidence="2" id="KW-1185">Reference proteome</keyword>
<evidence type="ECO:0000313" key="2">
    <source>
        <dbReference type="Proteomes" id="UP000619293"/>
    </source>
</evidence>